<name>A0A2C5XT57_9HYPO</name>
<evidence type="ECO:0000313" key="2">
    <source>
        <dbReference type="EMBL" id="PHH60455.1"/>
    </source>
</evidence>
<keyword evidence="3" id="KW-1185">Reference proteome</keyword>
<dbReference type="SUPFAM" id="SSF54637">
    <property type="entry name" value="Thioesterase/thiol ester dehydrase-isomerase"/>
    <property type="match status" value="1"/>
</dbReference>
<dbReference type="OrthoDB" id="5538558at2759"/>
<dbReference type="Gene3D" id="3.10.129.10">
    <property type="entry name" value="Hotdog Thioesterase"/>
    <property type="match status" value="1"/>
</dbReference>
<feature type="signal peptide" evidence="1">
    <location>
        <begin position="1"/>
        <end position="18"/>
    </location>
</feature>
<dbReference type="AlphaFoldDB" id="A0A2C5XT57"/>
<organism evidence="2 3">
    <name type="scientific">Ophiocordyceps australis</name>
    <dbReference type="NCBI Taxonomy" id="1399860"/>
    <lineage>
        <taxon>Eukaryota</taxon>
        <taxon>Fungi</taxon>
        <taxon>Dikarya</taxon>
        <taxon>Ascomycota</taxon>
        <taxon>Pezizomycotina</taxon>
        <taxon>Sordariomycetes</taxon>
        <taxon>Hypocreomycetidae</taxon>
        <taxon>Hypocreales</taxon>
        <taxon>Ophiocordycipitaceae</taxon>
        <taxon>Ophiocordyceps</taxon>
    </lineage>
</organism>
<evidence type="ECO:0000313" key="3">
    <source>
        <dbReference type="Proteomes" id="UP000226192"/>
    </source>
</evidence>
<accession>A0A2C5XT57</accession>
<comment type="caution">
    <text evidence="2">The sequence shown here is derived from an EMBL/GenBank/DDBJ whole genome shotgun (WGS) entry which is preliminary data.</text>
</comment>
<dbReference type="Pfam" id="PF13279">
    <property type="entry name" value="4HBT_2"/>
    <property type="match status" value="1"/>
</dbReference>
<protein>
    <submittedName>
        <fullName evidence="2">Uncharacterized protein</fullName>
    </submittedName>
</protein>
<sequence>MVLALGSNLPILSTWLTGLVVPPSSINTPFLVQDLAPAKLGLDYYSLFCLSDFGQGISAVNMSDKPPSPSSTRLAELLHLSPYTRSGAPRRPHADNDTFANLRARAIATLEAMGFEPETMVELGVLWTHQDLMGHVTHSQFIDYFTPSSCIILTHYADFLGKEQGDDVLNGRKVVPIMTRFSVELKRQVKYPDALIVANRTKDPEPTRIHHLRAIFSLKQQAIVAWADSPVAFVNTMTGRPVNISKAEGNYPALYRELENKARRGRELYEKWLHENPGAKRRGAKL</sequence>
<dbReference type="InterPro" id="IPR029069">
    <property type="entry name" value="HotDog_dom_sf"/>
</dbReference>
<dbReference type="Proteomes" id="UP000226192">
    <property type="component" value="Unassembled WGS sequence"/>
</dbReference>
<dbReference type="EMBL" id="NJET01000145">
    <property type="protein sequence ID" value="PHH60455.1"/>
    <property type="molecule type" value="Genomic_DNA"/>
</dbReference>
<evidence type="ECO:0000256" key="1">
    <source>
        <dbReference type="SAM" id="SignalP"/>
    </source>
</evidence>
<gene>
    <name evidence="2" type="ORF">CDD81_1630</name>
</gene>
<feature type="chain" id="PRO_5012406184" evidence="1">
    <location>
        <begin position="19"/>
        <end position="286"/>
    </location>
</feature>
<proteinExistence type="predicted"/>
<reference evidence="2 3" key="1">
    <citation type="submission" date="2017-06" db="EMBL/GenBank/DDBJ databases">
        <title>Ant-infecting Ophiocordyceps genomes reveal a high diversity of potential behavioral manipulation genes and a possible major role for enterotoxins.</title>
        <authorList>
            <person name="De Bekker C."/>
            <person name="Evans H.C."/>
            <person name="Brachmann A."/>
            <person name="Hughes D.P."/>
        </authorList>
    </citation>
    <scope>NUCLEOTIDE SEQUENCE [LARGE SCALE GENOMIC DNA]</scope>
    <source>
        <strain evidence="2 3">Map64</strain>
    </source>
</reference>
<keyword evidence="1" id="KW-0732">Signal</keyword>